<accession>A0AAD8HW21</accession>
<organism evidence="2 3">
    <name type="scientific">Heracleum sosnowskyi</name>
    <dbReference type="NCBI Taxonomy" id="360622"/>
    <lineage>
        <taxon>Eukaryota</taxon>
        <taxon>Viridiplantae</taxon>
        <taxon>Streptophyta</taxon>
        <taxon>Embryophyta</taxon>
        <taxon>Tracheophyta</taxon>
        <taxon>Spermatophyta</taxon>
        <taxon>Magnoliopsida</taxon>
        <taxon>eudicotyledons</taxon>
        <taxon>Gunneridae</taxon>
        <taxon>Pentapetalae</taxon>
        <taxon>asterids</taxon>
        <taxon>campanulids</taxon>
        <taxon>Apiales</taxon>
        <taxon>Apiaceae</taxon>
        <taxon>Apioideae</taxon>
        <taxon>apioid superclade</taxon>
        <taxon>Tordylieae</taxon>
        <taxon>Tordyliinae</taxon>
        <taxon>Heracleum</taxon>
    </lineage>
</organism>
<keyword evidence="3" id="KW-1185">Reference proteome</keyword>
<dbReference type="SUPFAM" id="SSF50249">
    <property type="entry name" value="Nucleic acid-binding proteins"/>
    <property type="match status" value="1"/>
</dbReference>
<dbReference type="GO" id="GO:0003677">
    <property type="term" value="F:DNA binding"/>
    <property type="evidence" value="ECO:0007669"/>
    <property type="project" value="InterPro"/>
</dbReference>
<evidence type="ECO:0000313" key="3">
    <source>
        <dbReference type="Proteomes" id="UP001237642"/>
    </source>
</evidence>
<dbReference type="Pfam" id="PF04057">
    <property type="entry name" value="Rep-A_N"/>
    <property type="match status" value="1"/>
</dbReference>
<comment type="caution">
    <text evidence="2">The sequence shown here is derived from an EMBL/GenBank/DDBJ whole genome shotgun (WGS) entry which is preliminary data.</text>
</comment>
<dbReference type="InterPro" id="IPR012340">
    <property type="entry name" value="NA-bd_OB-fold"/>
</dbReference>
<evidence type="ECO:0000259" key="1">
    <source>
        <dbReference type="Pfam" id="PF04057"/>
    </source>
</evidence>
<dbReference type="InterPro" id="IPR007199">
    <property type="entry name" value="Rep_factor-A_N"/>
</dbReference>
<gene>
    <name evidence="2" type="ORF">POM88_030037</name>
</gene>
<reference evidence="2" key="2">
    <citation type="submission" date="2023-05" db="EMBL/GenBank/DDBJ databases">
        <authorList>
            <person name="Schelkunov M.I."/>
        </authorList>
    </citation>
    <scope>NUCLEOTIDE SEQUENCE</scope>
    <source>
        <strain evidence="2">Hsosn_3</strain>
        <tissue evidence="2">Leaf</tissue>
    </source>
</reference>
<dbReference type="Proteomes" id="UP001237642">
    <property type="component" value="Unassembled WGS sequence"/>
</dbReference>
<dbReference type="GO" id="GO:0005634">
    <property type="term" value="C:nucleus"/>
    <property type="evidence" value="ECO:0007669"/>
    <property type="project" value="InterPro"/>
</dbReference>
<dbReference type="EMBL" id="JAUIZM010000007">
    <property type="protein sequence ID" value="KAK1373844.1"/>
    <property type="molecule type" value="Genomic_DNA"/>
</dbReference>
<name>A0AAD8HW21_9APIA</name>
<dbReference type="GO" id="GO:0006260">
    <property type="term" value="P:DNA replication"/>
    <property type="evidence" value="ECO:0007669"/>
    <property type="project" value="InterPro"/>
</dbReference>
<feature type="domain" description="Replication factor-A protein 1 N-terminal" evidence="1">
    <location>
        <begin position="4"/>
        <end position="99"/>
    </location>
</feature>
<evidence type="ECO:0000313" key="2">
    <source>
        <dbReference type="EMBL" id="KAK1373844.1"/>
    </source>
</evidence>
<proteinExistence type="predicted"/>
<protein>
    <recommendedName>
        <fullName evidence="1">Replication factor-A protein 1 N-terminal domain-containing protein</fullName>
    </recommendedName>
</protein>
<sequence length="151" mass="17312">MMAITVNAIAVINAGNYKEKPYIGVLDIKLITGKNVSNYYMLIYDSELTRDTRLVDRLHYLVEIGRVVVGYVVRLIEYFLGLVRDGRSFLVVVDMDVITCEIGTPKCEIETPYCEIGNPHIIHISSFNPYLPKWTIKAKVNAKRDVRRFIN</sequence>
<dbReference type="AlphaFoldDB" id="A0AAD8HW21"/>
<reference evidence="2" key="1">
    <citation type="submission" date="2023-02" db="EMBL/GenBank/DDBJ databases">
        <title>Genome of toxic invasive species Heracleum sosnowskyi carries increased number of genes despite the absence of recent whole-genome duplications.</title>
        <authorList>
            <person name="Schelkunov M."/>
            <person name="Shtratnikova V."/>
            <person name="Makarenko M."/>
            <person name="Klepikova A."/>
            <person name="Omelchenko D."/>
            <person name="Novikova G."/>
            <person name="Obukhova E."/>
            <person name="Bogdanov V."/>
            <person name="Penin A."/>
            <person name="Logacheva M."/>
        </authorList>
    </citation>
    <scope>NUCLEOTIDE SEQUENCE</scope>
    <source>
        <strain evidence="2">Hsosn_3</strain>
        <tissue evidence="2">Leaf</tissue>
    </source>
</reference>
<dbReference type="Gene3D" id="2.40.50.140">
    <property type="entry name" value="Nucleic acid-binding proteins"/>
    <property type="match status" value="1"/>
</dbReference>